<dbReference type="OrthoDB" id="9806995at2"/>
<dbReference type="Gene3D" id="1.10.10.10">
    <property type="entry name" value="Winged helix-like DNA-binding domain superfamily/Winged helix DNA-binding domain"/>
    <property type="match status" value="1"/>
</dbReference>
<feature type="transmembrane region" description="Helical" evidence="2">
    <location>
        <begin position="747"/>
        <end position="769"/>
    </location>
</feature>
<accession>A0A4Y9QN99</accession>
<dbReference type="InterPro" id="IPR016032">
    <property type="entry name" value="Sig_transdc_resp-reg_C-effctor"/>
</dbReference>
<dbReference type="InterPro" id="IPR011047">
    <property type="entry name" value="Quinoprotein_ADH-like_sf"/>
</dbReference>
<keyword evidence="1" id="KW-0175">Coiled coil</keyword>
<evidence type="ECO:0000313" key="5">
    <source>
        <dbReference type="Proteomes" id="UP000297647"/>
    </source>
</evidence>
<keyword evidence="2" id="KW-0812">Transmembrane</keyword>
<dbReference type="InterPro" id="IPR013783">
    <property type="entry name" value="Ig-like_fold"/>
</dbReference>
<dbReference type="GO" id="GO:0003677">
    <property type="term" value="F:DNA binding"/>
    <property type="evidence" value="ECO:0007669"/>
    <property type="project" value="InterPro"/>
</dbReference>
<reference evidence="4 5" key="1">
    <citation type="submission" date="2019-03" db="EMBL/GenBank/DDBJ databases">
        <title>Algoriphagus sp. nov, a new strain isolated from root system soil of mangrove plant Kandelia.</title>
        <authorList>
            <person name="Yin Q."/>
            <person name="Wang K."/>
            <person name="Song Z."/>
        </authorList>
    </citation>
    <scope>NUCLEOTIDE SEQUENCE [LARGE SCALE GENOMIC DNA]</scope>
    <source>
        <strain evidence="4 5">XY-J91</strain>
    </source>
</reference>
<evidence type="ECO:0000256" key="2">
    <source>
        <dbReference type="SAM" id="Phobius"/>
    </source>
</evidence>
<sequence>MRQWLISFLFFVYSWQVVAQAPGLPFSKFYSTIEYQGGIQNFAFTQSTSGLIYVANNFGLLEYDGSEWRRYSLPNSTKIRDVAIDETGNIYVSGQAEFGFFKPDQKGYLTYHSLSQKLPETSKNLEEIWKIYFIRDLVIFCTFDELFLFDKNQELVSIIDREEDFESFHLANNNLYVNQKENGLLFLENQDLLSLKSGDFFADKLLAGFISLSNNSHLAFSRNQGIFEIAGNEIRPWLAKLPQGVQINEAKLLKNGNIAIGTQRHGLFIFNQNGENLLEMNKENGLRNNSILSLFEDISGNLWIGHNNGITLLELSLPFRLIDQFSGLPGTGYDAFLKDQKIYYGTNYGLFVEEFDPNTTNEITPLEGGTGQVYQITQIQNKLLSAQNDGAFLIENGKASFIGGPTGIWNFQPLKDHPELIISGSYSGILLFEIKNNSVRFLRKLKGFDESSRLIEQDSNGDIWMAHGYKGIYRLKLNESLDSVSYQYYGNESGLPTTLLNSVWKLNNELVFSTEYGLYRYNQDQDKFEKDPNFERYFEPDFLATSIIEDPLGNIFYLGEKEVGVLEKQINGTYTKNYQIFNKIKPFLNDDLQKISLIRANEVLFAANEGFIWYKLDKNFNPSISYPTLIRSVYVTGASDSLISQGNYFRIDTIENPQTREDFPVIPYQHANLRFEASNPIPNNENTTQFQFWLEGLEDGYGEWTTKRDKAYTNLREGNYTFHVRSKNIYGEISEEDRYSFKVLPPWYRSTIAYLLYTILGILLLYLLVKYLDKRMKKEAAQIKAAQTKVIQQKEKDLKTSKQEIERLKTEKLKSEIQSKNKELASATMHLINKNGFIVQTKSHLNTIIKKSKNQEVKNEINKIIQSIEKNIAGDKDWEQFEMHFDEVHGDFMSRFKTAYPDLSPQEIKLSAYLRMNLSSKEIANLMNITIRGVEIARYRLRKKIQLERSENLQEFILKF</sequence>
<dbReference type="SUPFAM" id="SSF50998">
    <property type="entry name" value="Quinoprotein alcohol dehydrogenase-like"/>
    <property type="match status" value="1"/>
</dbReference>
<organism evidence="4 5">
    <name type="scientific">Algoriphagus kandeliae</name>
    <dbReference type="NCBI Taxonomy" id="2562278"/>
    <lineage>
        <taxon>Bacteria</taxon>
        <taxon>Pseudomonadati</taxon>
        <taxon>Bacteroidota</taxon>
        <taxon>Cytophagia</taxon>
        <taxon>Cytophagales</taxon>
        <taxon>Cyclobacteriaceae</taxon>
        <taxon>Algoriphagus</taxon>
    </lineage>
</organism>
<protein>
    <submittedName>
        <fullName evidence="4">Regulator</fullName>
    </submittedName>
</protein>
<dbReference type="SUPFAM" id="SSF46894">
    <property type="entry name" value="C-terminal effector domain of the bipartite response regulators"/>
    <property type="match status" value="1"/>
</dbReference>
<feature type="coiled-coil region" evidence="1">
    <location>
        <begin position="776"/>
        <end position="818"/>
    </location>
</feature>
<evidence type="ECO:0000256" key="1">
    <source>
        <dbReference type="SAM" id="Coils"/>
    </source>
</evidence>
<keyword evidence="5" id="KW-1185">Reference proteome</keyword>
<keyword evidence="2" id="KW-1133">Transmembrane helix</keyword>
<dbReference type="GO" id="GO:0006355">
    <property type="term" value="P:regulation of DNA-templated transcription"/>
    <property type="evidence" value="ECO:0007669"/>
    <property type="project" value="InterPro"/>
</dbReference>
<dbReference type="InterPro" id="IPR015943">
    <property type="entry name" value="WD40/YVTN_repeat-like_dom_sf"/>
</dbReference>
<name>A0A4Y9QN99_9BACT</name>
<evidence type="ECO:0000259" key="3">
    <source>
        <dbReference type="Pfam" id="PF07495"/>
    </source>
</evidence>
<keyword evidence="2" id="KW-0472">Membrane</keyword>
<dbReference type="InterPro" id="IPR036388">
    <property type="entry name" value="WH-like_DNA-bd_sf"/>
</dbReference>
<dbReference type="Proteomes" id="UP000297647">
    <property type="component" value="Unassembled WGS sequence"/>
</dbReference>
<dbReference type="InterPro" id="IPR011123">
    <property type="entry name" value="Y_Y_Y"/>
</dbReference>
<proteinExistence type="predicted"/>
<dbReference type="Pfam" id="PF07494">
    <property type="entry name" value="Reg_prop"/>
    <property type="match status" value="1"/>
</dbReference>
<gene>
    <name evidence="4" type="ORF">E4S40_08780</name>
</gene>
<comment type="caution">
    <text evidence="4">The sequence shown here is derived from an EMBL/GenBank/DDBJ whole genome shotgun (WGS) entry which is preliminary data.</text>
</comment>
<dbReference type="AlphaFoldDB" id="A0A4Y9QN99"/>
<dbReference type="EMBL" id="SPSB01000003">
    <property type="protein sequence ID" value="TFV94124.1"/>
    <property type="molecule type" value="Genomic_DNA"/>
</dbReference>
<dbReference type="RefSeq" id="WP_135073152.1">
    <property type="nucleotide sequence ID" value="NZ_SPSB01000003.1"/>
</dbReference>
<dbReference type="InterPro" id="IPR011110">
    <property type="entry name" value="Reg_prop"/>
</dbReference>
<feature type="domain" description="Two component regulator three Y" evidence="3">
    <location>
        <begin position="685"/>
        <end position="741"/>
    </location>
</feature>
<evidence type="ECO:0000313" key="4">
    <source>
        <dbReference type="EMBL" id="TFV94124.1"/>
    </source>
</evidence>
<dbReference type="Gene3D" id="2.130.10.10">
    <property type="entry name" value="YVTN repeat-like/Quinoprotein amine dehydrogenase"/>
    <property type="match status" value="2"/>
</dbReference>
<dbReference type="Pfam" id="PF07495">
    <property type="entry name" value="Y_Y_Y"/>
    <property type="match status" value="1"/>
</dbReference>
<dbReference type="Gene3D" id="2.60.40.10">
    <property type="entry name" value="Immunoglobulins"/>
    <property type="match status" value="1"/>
</dbReference>